<dbReference type="SMART" id="SM00937">
    <property type="entry name" value="PCRF"/>
    <property type="match status" value="1"/>
</dbReference>
<keyword evidence="3" id="KW-0648">Protein biosynthesis</keyword>
<gene>
    <name evidence="7" type="ORF">AMORRO_LOCUS13081</name>
</gene>
<protein>
    <submittedName>
        <fullName evidence="7">16869_t:CDS:1</fullName>
    </submittedName>
</protein>
<reference evidence="7" key="1">
    <citation type="submission" date="2021-06" db="EMBL/GenBank/DDBJ databases">
        <authorList>
            <person name="Kallberg Y."/>
            <person name="Tangrot J."/>
            <person name="Rosling A."/>
        </authorList>
    </citation>
    <scope>NUCLEOTIDE SEQUENCE</scope>
    <source>
        <strain evidence="7">CL551</strain>
    </source>
</reference>
<dbReference type="InterPro" id="IPR004373">
    <property type="entry name" value="RF-1"/>
</dbReference>
<comment type="caution">
    <text evidence="7">The sequence shown here is derived from an EMBL/GenBank/DDBJ whole genome shotgun (WGS) entry which is preliminary data.</text>
</comment>
<dbReference type="Proteomes" id="UP000789342">
    <property type="component" value="Unassembled WGS sequence"/>
</dbReference>
<dbReference type="PANTHER" id="PTHR43804:SF7">
    <property type="entry name" value="LD18447P"/>
    <property type="match status" value="1"/>
</dbReference>
<evidence type="ECO:0000256" key="2">
    <source>
        <dbReference type="ARBA" id="ARBA00022481"/>
    </source>
</evidence>
<dbReference type="InterPro" id="IPR000352">
    <property type="entry name" value="Pep_chain_release_fac_I"/>
</dbReference>
<dbReference type="Gene3D" id="3.30.70.1660">
    <property type="match status" value="1"/>
</dbReference>
<dbReference type="NCBIfam" id="TIGR00019">
    <property type="entry name" value="prfA"/>
    <property type="match status" value="1"/>
</dbReference>
<evidence type="ECO:0000256" key="3">
    <source>
        <dbReference type="ARBA" id="ARBA00022917"/>
    </source>
</evidence>
<dbReference type="GO" id="GO:0005739">
    <property type="term" value="C:mitochondrion"/>
    <property type="evidence" value="ECO:0007669"/>
    <property type="project" value="GOC"/>
</dbReference>
<proteinExistence type="inferred from homology"/>
<dbReference type="InterPro" id="IPR005139">
    <property type="entry name" value="PCRF"/>
</dbReference>
<keyword evidence="2" id="KW-0488">Methylation</keyword>
<dbReference type="GO" id="GO:0032543">
    <property type="term" value="P:mitochondrial translation"/>
    <property type="evidence" value="ECO:0007669"/>
    <property type="project" value="UniProtKB-ARBA"/>
</dbReference>
<evidence type="ECO:0000256" key="5">
    <source>
        <dbReference type="SAM" id="MobiDB-lite"/>
    </source>
</evidence>
<sequence>YPNNPYPKHSSMPRFIFSTAPIKQKTIFKGSLLNDKVLKRLEKLKIRYDALSQELNIQEQNVDPDFARNSKEFSDLASIIVPYQKIKKSQGELEEINTIIKESTDEDLRKLAQEEYLEIIERMKHLEQSVVTSLLPKDIADEGNAILEIRAGTGGEEAGLFAADMLNMYERYAFLRRWKFENLTVLEDSLGSIKEVTISISGKGVFGNMRYESGTHRVQRVPATEKAGRVHTSTVTIAILPQPTETDINLRETDLRIDYYRSSGKGGQHVNTTSSAVRITHIPTGCVVAIQDERSQPRNKAKALQILSARLFDLERTKHQQERSKVRRQQIGTGDRSEKIRTYNYAQNRVTDHRTNLTLYDLVNVLNGESLQIIIDDLKIFYQSEALQNEE</sequence>
<dbReference type="Gene3D" id="3.30.160.20">
    <property type="match status" value="1"/>
</dbReference>
<evidence type="ECO:0000313" key="7">
    <source>
        <dbReference type="EMBL" id="CAG8717077.1"/>
    </source>
</evidence>
<evidence type="ECO:0000256" key="1">
    <source>
        <dbReference type="ARBA" id="ARBA00010835"/>
    </source>
</evidence>
<keyword evidence="8" id="KW-1185">Reference proteome</keyword>
<dbReference type="Pfam" id="PF03462">
    <property type="entry name" value="PCRF"/>
    <property type="match status" value="1"/>
</dbReference>
<feature type="coiled-coil region" evidence="4">
    <location>
        <begin position="34"/>
        <end position="61"/>
    </location>
</feature>
<dbReference type="EMBL" id="CAJVPV010021166">
    <property type="protein sequence ID" value="CAG8717077.1"/>
    <property type="molecule type" value="Genomic_DNA"/>
</dbReference>
<feature type="coiled-coil region" evidence="4">
    <location>
        <begin position="86"/>
        <end position="129"/>
    </location>
</feature>
<dbReference type="HAMAP" id="MF_00093">
    <property type="entry name" value="Rel_fac_1"/>
    <property type="match status" value="1"/>
</dbReference>
<dbReference type="SUPFAM" id="SSF75620">
    <property type="entry name" value="Release factor"/>
    <property type="match status" value="1"/>
</dbReference>
<dbReference type="FunFam" id="3.30.160.20:FF:000004">
    <property type="entry name" value="Peptide chain release factor 1"/>
    <property type="match status" value="1"/>
</dbReference>
<dbReference type="NCBIfam" id="NF001859">
    <property type="entry name" value="PRK00591.1"/>
    <property type="match status" value="1"/>
</dbReference>
<name>A0A9N9I267_9GLOM</name>
<dbReference type="OrthoDB" id="2019491at2759"/>
<keyword evidence="4" id="KW-0175">Coiled coil</keyword>
<feature type="non-terminal residue" evidence="7">
    <location>
        <position position="391"/>
    </location>
</feature>
<organism evidence="7 8">
    <name type="scientific">Acaulospora morrowiae</name>
    <dbReference type="NCBI Taxonomy" id="94023"/>
    <lineage>
        <taxon>Eukaryota</taxon>
        <taxon>Fungi</taxon>
        <taxon>Fungi incertae sedis</taxon>
        <taxon>Mucoromycota</taxon>
        <taxon>Glomeromycotina</taxon>
        <taxon>Glomeromycetes</taxon>
        <taxon>Diversisporales</taxon>
        <taxon>Acaulosporaceae</taxon>
        <taxon>Acaulospora</taxon>
    </lineage>
</organism>
<dbReference type="InterPro" id="IPR050057">
    <property type="entry name" value="Prokaryotic/Mito_RF"/>
</dbReference>
<feature type="domain" description="Prokaryotic-type class I peptide chain release factors" evidence="6">
    <location>
        <begin position="261"/>
        <end position="277"/>
    </location>
</feature>
<dbReference type="GO" id="GO:0016149">
    <property type="term" value="F:translation release factor activity, codon specific"/>
    <property type="evidence" value="ECO:0007669"/>
    <property type="project" value="InterPro"/>
</dbReference>
<feature type="region of interest" description="Disordered" evidence="5">
    <location>
        <begin position="318"/>
        <end position="337"/>
    </location>
</feature>
<evidence type="ECO:0000256" key="4">
    <source>
        <dbReference type="SAM" id="Coils"/>
    </source>
</evidence>
<evidence type="ECO:0000259" key="6">
    <source>
        <dbReference type="PROSITE" id="PS00745"/>
    </source>
</evidence>
<comment type="similarity">
    <text evidence="1">Belongs to the prokaryotic/mitochondrial release factor family.</text>
</comment>
<dbReference type="PANTHER" id="PTHR43804">
    <property type="entry name" value="LD18447P"/>
    <property type="match status" value="1"/>
</dbReference>
<evidence type="ECO:0000313" key="8">
    <source>
        <dbReference type="Proteomes" id="UP000789342"/>
    </source>
</evidence>
<dbReference type="InterPro" id="IPR045853">
    <property type="entry name" value="Pep_chain_release_fac_I_sf"/>
</dbReference>
<accession>A0A9N9I267</accession>
<dbReference type="AlphaFoldDB" id="A0A9N9I267"/>
<dbReference type="Pfam" id="PF00472">
    <property type="entry name" value="RF-1"/>
    <property type="match status" value="1"/>
</dbReference>
<dbReference type="PROSITE" id="PS00745">
    <property type="entry name" value="RF_PROK_I"/>
    <property type="match status" value="1"/>
</dbReference>
<dbReference type="Gene3D" id="6.10.140.1950">
    <property type="match status" value="1"/>
</dbReference>
<dbReference type="FunFam" id="3.30.70.1660:FF:000002">
    <property type="entry name" value="Peptide chain release factor 1"/>
    <property type="match status" value="1"/>
</dbReference>